<gene>
    <name evidence="3" type="ordered locus">Hoch_0213</name>
</gene>
<dbReference type="HOGENOM" id="CLU_651757_0_0_7"/>
<feature type="region of interest" description="Disordered" evidence="1">
    <location>
        <begin position="358"/>
        <end position="400"/>
    </location>
</feature>
<dbReference type="STRING" id="502025.Hoch_0213"/>
<dbReference type="RefSeq" id="WP_012825481.1">
    <property type="nucleotide sequence ID" value="NC_013440.1"/>
</dbReference>
<protein>
    <recommendedName>
        <fullName evidence="5">Prepilin-type N-terminal cleavage/methylation domain-containing protein</fullName>
    </recommendedName>
</protein>
<dbReference type="KEGG" id="hoh:Hoch_0213"/>
<evidence type="ECO:0008006" key="5">
    <source>
        <dbReference type="Google" id="ProtNLM"/>
    </source>
</evidence>
<dbReference type="Proteomes" id="UP000001880">
    <property type="component" value="Chromosome"/>
</dbReference>
<evidence type="ECO:0000256" key="1">
    <source>
        <dbReference type="SAM" id="MobiDB-lite"/>
    </source>
</evidence>
<keyword evidence="4" id="KW-1185">Reference proteome</keyword>
<sequence length="421" mass="44816">MSRHLSMHPTAAHRRTHDQRANERGLTMVELLITLAVGSMLLGFVFNIHGRMSRAYRSQTSVGELQQSTRAAADLMAAHVRTAGFMMPKGAYVSAAIAALDAGRAPENRGIVDIDSDGAPFVPALEIANNPTGMVPGRMEPDRLHTFSANSFGQTTVIADPGLDTITVANAGFFNGYTGLALITKGPVQKPHPQLGTMPDITTYNACIVRVTGAAATQLFFFDEGQFNSGGLAHCRLGPDTAGEPRRALEPGSQVFRLDARAFRVDVDPGDDAKTQLAALQISATGGLLDDWLTVGVGYVDLQLTQRISEPSNGDADDLDNDGDLRADWYAAPYTLATNEAITQVGISVVVRSDSNASDTQTLIVPTPRNETGGFTAANNPEGDASDKSFSPTAPPPEYAGEHIYRQSSLIVDVRNLGASY</sequence>
<feature type="transmembrane region" description="Helical" evidence="2">
    <location>
        <begin position="28"/>
        <end position="48"/>
    </location>
</feature>
<accession>D0LHJ2</accession>
<dbReference type="Pfam" id="PF07963">
    <property type="entry name" value="N_methyl"/>
    <property type="match status" value="1"/>
</dbReference>
<dbReference type="EMBL" id="CP001804">
    <property type="protein sequence ID" value="ACY12854.1"/>
    <property type="molecule type" value="Genomic_DNA"/>
</dbReference>
<dbReference type="eggNOG" id="COG4966">
    <property type="taxonomic scope" value="Bacteria"/>
</dbReference>
<feature type="compositionally biased region" description="Basic residues" evidence="1">
    <location>
        <begin position="1"/>
        <end position="17"/>
    </location>
</feature>
<keyword evidence="2" id="KW-0812">Transmembrane</keyword>
<feature type="region of interest" description="Disordered" evidence="1">
    <location>
        <begin position="1"/>
        <end position="21"/>
    </location>
</feature>
<dbReference type="InterPro" id="IPR012902">
    <property type="entry name" value="N_methyl_site"/>
</dbReference>
<keyword evidence="2" id="KW-0472">Membrane</keyword>
<evidence type="ECO:0000313" key="3">
    <source>
        <dbReference type="EMBL" id="ACY12854.1"/>
    </source>
</evidence>
<dbReference type="AlphaFoldDB" id="D0LHJ2"/>
<name>D0LHJ2_HALO1</name>
<dbReference type="NCBIfam" id="TIGR02532">
    <property type="entry name" value="IV_pilin_GFxxxE"/>
    <property type="match status" value="1"/>
</dbReference>
<organism evidence="3 4">
    <name type="scientific">Haliangium ochraceum (strain DSM 14365 / JCM 11303 / SMP-2)</name>
    <dbReference type="NCBI Taxonomy" id="502025"/>
    <lineage>
        <taxon>Bacteria</taxon>
        <taxon>Pseudomonadati</taxon>
        <taxon>Myxococcota</taxon>
        <taxon>Polyangia</taxon>
        <taxon>Haliangiales</taxon>
        <taxon>Kofleriaceae</taxon>
        <taxon>Haliangium</taxon>
    </lineage>
</organism>
<proteinExistence type="predicted"/>
<evidence type="ECO:0000313" key="4">
    <source>
        <dbReference type="Proteomes" id="UP000001880"/>
    </source>
</evidence>
<keyword evidence="2" id="KW-1133">Transmembrane helix</keyword>
<evidence type="ECO:0000256" key="2">
    <source>
        <dbReference type="SAM" id="Phobius"/>
    </source>
</evidence>
<reference evidence="3 4" key="1">
    <citation type="journal article" date="2010" name="Stand. Genomic Sci.">
        <title>Complete genome sequence of Haliangium ochraceum type strain (SMP-2).</title>
        <authorList>
            <consortium name="US DOE Joint Genome Institute (JGI-PGF)"/>
            <person name="Ivanova N."/>
            <person name="Daum C."/>
            <person name="Lang E."/>
            <person name="Abt B."/>
            <person name="Kopitz M."/>
            <person name="Saunders E."/>
            <person name="Lapidus A."/>
            <person name="Lucas S."/>
            <person name="Glavina Del Rio T."/>
            <person name="Nolan M."/>
            <person name="Tice H."/>
            <person name="Copeland A."/>
            <person name="Cheng J.F."/>
            <person name="Chen F."/>
            <person name="Bruce D."/>
            <person name="Goodwin L."/>
            <person name="Pitluck S."/>
            <person name="Mavromatis K."/>
            <person name="Pati A."/>
            <person name="Mikhailova N."/>
            <person name="Chen A."/>
            <person name="Palaniappan K."/>
            <person name="Land M."/>
            <person name="Hauser L."/>
            <person name="Chang Y.J."/>
            <person name="Jeffries C.D."/>
            <person name="Detter J.C."/>
            <person name="Brettin T."/>
            <person name="Rohde M."/>
            <person name="Goker M."/>
            <person name="Bristow J."/>
            <person name="Markowitz V."/>
            <person name="Eisen J.A."/>
            <person name="Hugenholtz P."/>
            <person name="Kyrpides N.C."/>
            <person name="Klenk H.P."/>
        </authorList>
    </citation>
    <scope>NUCLEOTIDE SEQUENCE [LARGE SCALE GENOMIC DNA]</scope>
    <source>
        <strain evidence="4">DSM 14365 / CIP 107738 / JCM 11303 / AJ 13395 / SMP-2</strain>
    </source>
</reference>